<dbReference type="InterPro" id="IPR035398">
    <property type="entry name" value="Bac_rhamnosid_C"/>
</dbReference>
<feature type="chain" id="PRO_5046655272" evidence="1">
    <location>
        <begin position="25"/>
        <end position="855"/>
    </location>
</feature>
<dbReference type="EMBL" id="JAQQWK010000012">
    <property type="protein sequence ID" value="KAK8022655.1"/>
    <property type="molecule type" value="Genomic_DNA"/>
</dbReference>
<feature type="domain" description="Alpha-L-rhamnosidase six-hairpin glycosidase" evidence="2">
    <location>
        <begin position="426"/>
        <end position="630"/>
    </location>
</feature>
<organism evidence="4 5">
    <name type="scientific">Apiospora rasikravindrae</name>
    <dbReference type="NCBI Taxonomy" id="990691"/>
    <lineage>
        <taxon>Eukaryota</taxon>
        <taxon>Fungi</taxon>
        <taxon>Dikarya</taxon>
        <taxon>Ascomycota</taxon>
        <taxon>Pezizomycotina</taxon>
        <taxon>Sordariomycetes</taxon>
        <taxon>Xylariomycetidae</taxon>
        <taxon>Amphisphaeriales</taxon>
        <taxon>Apiosporaceae</taxon>
        <taxon>Apiospora</taxon>
    </lineage>
</organism>
<reference evidence="4 5" key="1">
    <citation type="submission" date="2023-01" db="EMBL/GenBank/DDBJ databases">
        <title>Analysis of 21 Apiospora genomes using comparative genomics revels a genus with tremendous synthesis potential of carbohydrate active enzymes and secondary metabolites.</title>
        <authorList>
            <person name="Sorensen T."/>
        </authorList>
    </citation>
    <scope>NUCLEOTIDE SEQUENCE [LARGE SCALE GENOMIC DNA]</scope>
    <source>
        <strain evidence="4 5">CBS 33761</strain>
    </source>
</reference>
<dbReference type="Gene3D" id="1.50.10.10">
    <property type="match status" value="1"/>
</dbReference>
<feature type="domain" description="Alpha-L-rhamnosidase C-terminal" evidence="3">
    <location>
        <begin position="771"/>
        <end position="844"/>
    </location>
</feature>
<protein>
    <submittedName>
        <fullName evidence="4">Six-hairpin glycosidase-like protein</fullName>
    </submittedName>
</protein>
<gene>
    <name evidence="4" type="ORF">PG993_013422</name>
</gene>
<dbReference type="Pfam" id="PF17389">
    <property type="entry name" value="Bac_rhamnosid6H"/>
    <property type="match status" value="1"/>
</dbReference>
<evidence type="ECO:0000313" key="5">
    <source>
        <dbReference type="Proteomes" id="UP001444661"/>
    </source>
</evidence>
<evidence type="ECO:0000259" key="3">
    <source>
        <dbReference type="Pfam" id="PF17390"/>
    </source>
</evidence>
<sequence length="855" mass="92016">MKAPGLSFVAWTAICLTGNGAVLAAAVNRSPDTANSRPEFLPWSISLGDALSSKTSPLPTGGFILNSTTPLATLDYGTEVAGIPFFSVSAVGPEADEQSVQIEVRYSESYSPLAHPWSDGPYVFSVSLANGFRVETFNVSSRGSFASPLVQGGQRWQSIRLLLSDEGESTASISFERVGFQATVDPYDVTDMPATFQCDDDGLNVIWGLGAAAAATACVDKGTQPAVWEVDTEKGVLLRSQKPAVWAHGYALANYTMEFDVMIERGGVWWTVAMPNGGYTSYLQLRLVGELPEATTFANVNRTLAPPNSVLLSYGFDFVNQTTLPSLLLDTFSVTGPVAEKSWHRVKTVLAPSGRLAVSLNDQEVFNISMSDYYTGGTTVSFTGNFGVGAWQDEVAYVRNLTVTDTANGSTLYTHPFTTTDVLVDFGTQPNIESVCLDGPKRDRLVWLGDFYHTARVVGSSTARFDMARGTLDFMLGTQSEYGVLAFMTPLGYEPATLALVGSDGALEDYQLLGASSMYSYVRHTDDLDFLRMTWPKWQKLLGWLESRVNATDGLVHLNGQFLAMGATAPTSSASCAAVQVFREFAELAEALDDNAAVSRYTTLADGLTKTIQEKLWNEELGVFAAAVNDRRNFSVPATAFCITSGVATTEQANRSITAVRSQLALGVGYKDGTNVDPEDPETKLSPNTNGFLLGALFWAGAYSTGHDLLRSLWGAMIHDPETSSGASWEYVFPDGKPGLDRFTSLAHPWGGAPTYVLTEWAAGLQPAAGPAGFGYRSWMVNPQAGVAMGLKRAEGRVQTPSGPLSVRWEMLAGDTAKMRVVVEAPSNTTGVFVLGATKMVLGEKNRYAFDVLVE</sequence>
<dbReference type="PANTHER" id="PTHR34987">
    <property type="entry name" value="C, PUTATIVE (AFU_ORTHOLOGUE AFUA_3G02880)-RELATED"/>
    <property type="match status" value="1"/>
</dbReference>
<keyword evidence="1" id="KW-0732">Signal</keyword>
<dbReference type="Gene3D" id="2.60.120.560">
    <property type="entry name" value="Exo-inulinase, domain 1"/>
    <property type="match status" value="1"/>
</dbReference>
<dbReference type="InterPro" id="IPR008928">
    <property type="entry name" value="6-hairpin_glycosidase_sf"/>
</dbReference>
<dbReference type="InterPro" id="IPR012341">
    <property type="entry name" value="6hp_glycosidase-like_sf"/>
</dbReference>
<dbReference type="Proteomes" id="UP001444661">
    <property type="component" value="Unassembled WGS sequence"/>
</dbReference>
<dbReference type="Pfam" id="PF17390">
    <property type="entry name" value="Bac_rhamnosid_C"/>
    <property type="match status" value="1"/>
</dbReference>
<evidence type="ECO:0000256" key="1">
    <source>
        <dbReference type="SAM" id="SignalP"/>
    </source>
</evidence>
<evidence type="ECO:0000259" key="2">
    <source>
        <dbReference type="Pfam" id="PF17389"/>
    </source>
</evidence>
<dbReference type="Gene3D" id="2.60.420.10">
    <property type="entry name" value="Maltose phosphorylase, domain 3"/>
    <property type="match status" value="1"/>
</dbReference>
<comment type="caution">
    <text evidence="4">The sequence shown here is derived from an EMBL/GenBank/DDBJ whole genome shotgun (WGS) entry which is preliminary data.</text>
</comment>
<keyword evidence="5" id="KW-1185">Reference proteome</keyword>
<feature type="signal peptide" evidence="1">
    <location>
        <begin position="1"/>
        <end position="24"/>
    </location>
</feature>
<evidence type="ECO:0000313" key="4">
    <source>
        <dbReference type="EMBL" id="KAK8022655.1"/>
    </source>
</evidence>
<dbReference type="SUPFAM" id="SSF48208">
    <property type="entry name" value="Six-hairpin glycosidases"/>
    <property type="match status" value="1"/>
</dbReference>
<accession>A0ABR1RYZ7</accession>
<dbReference type="PANTHER" id="PTHR34987:SF4">
    <property type="entry name" value="ALPHA-L-RHAMNOSIDASE C-TERMINAL DOMAIN-CONTAINING PROTEIN"/>
    <property type="match status" value="1"/>
</dbReference>
<name>A0ABR1RYZ7_9PEZI</name>
<dbReference type="InterPro" id="IPR035396">
    <property type="entry name" value="Bac_rhamnosid6H"/>
</dbReference>
<proteinExistence type="predicted"/>